<comment type="caution">
    <text evidence="1">The sequence shown here is derived from an EMBL/GenBank/DDBJ whole genome shotgun (WGS) entry which is preliminary data.</text>
</comment>
<accession>A0AAD9G5J6</accession>
<evidence type="ECO:0000313" key="1">
    <source>
        <dbReference type="EMBL" id="KAK1932204.1"/>
    </source>
</evidence>
<sequence length="101" mass="10859">MPGQSVMPWKDEHEATENLLEGSIISIRLKAHSLFEFLGNLLAIIGAMKIPAGEPPSNEAVGARATNKPLVKILAGVINTIRIPRAPTDLIALSGHIEEQE</sequence>
<keyword evidence="2" id="KW-1185">Reference proteome</keyword>
<dbReference type="AlphaFoldDB" id="A0AAD9G5J6"/>
<dbReference type="Proteomes" id="UP001195914">
    <property type="component" value="Unassembled WGS sequence"/>
</dbReference>
<organism evidence="1 2">
    <name type="scientific">Babesia divergens</name>
    <dbReference type="NCBI Taxonomy" id="32595"/>
    <lineage>
        <taxon>Eukaryota</taxon>
        <taxon>Sar</taxon>
        <taxon>Alveolata</taxon>
        <taxon>Apicomplexa</taxon>
        <taxon>Aconoidasida</taxon>
        <taxon>Piroplasmida</taxon>
        <taxon>Babesiidae</taxon>
        <taxon>Babesia</taxon>
    </lineage>
</organism>
<name>A0AAD9G5J6_BABDI</name>
<dbReference type="EMBL" id="JAHBMH010000074">
    <property type="protein sequence ID" value="KAK1932204.1"/>
    <property type="molecule type" value="Genomic_DNA"/>
</dbReference>
<reference evidence="1" key="2">
    <citation type="submission" date="2021-05" db="EMBL/GenBank/DDBJ databases">
        <authorList>
            <person name="Pain A."/>
        </authorList>
    </citation>
    <scope>NUCLEOTIDE SEQUENCE</scope>
    <source>
        <strain evidence="1">1802A</strain>
    </source>
</reference>
<proteinExistence type="predicted"/>
<gene>
    <name evidence="1" type="ORF">X943_003142</name>
</gene>
<protein>
    <submittedName>
        <fullName evidence="1">Uncharacterized protein</fullName>
    </submittedName>
</protein>
<reference evidence="1" key="1">
    <citation type="journal article" date="2014" name="Nucleic Acids Res.">
        <title>The evolutionary dynamics of variant antigen genes in Babesia reveal a history of genomic innovation underlying host-parasite interaction.</title>
        <authorList>
            <person name="Jackson A.P."/>
            <person name="Otto T.D."/>
            <person name="Darby A."/>
            <person name="Ramaprasad A."/>
            <person name="Xia D."/>
            <person name="Echaide I.E."/>
            <person name="Farber M."/>
            <person name="Gahlot S."/>
            <person name="Gamble J."/>
            <person name="Gupta D."/>
            <person name="Gupta Y."/>
            <person name="Jackson L."/>
            <person name="Malandrin L."/>
            <person name="Malas T.B."/>
            <person name="Moussa E."/>
            <person name="Nair M."/>
            <person name="Reid A.J."/>
            <person name="Sanders M."/>
            <person name="Sharma J."/>
            <person name="Tracey A."/>
            <person name="Quail M.A."/>
            <person name="Weir W."/>
            <person name="Wastling J.M."/>
            <person name="Hall N."/>
            <person name="Willadsen P."/>
            <person name="Lingelbach K."/>
            <person name="Shiels B."/>
            <person name="Tait A."/>
            <person name="Berriman M."/>
            <person name="Allred D.R."/>
            <person name="Pain A."/>
        </authorList>
    </citation>
    <scope>NUCLEOTIDE SEQUENCE</scope>
    <source>
        <strain evidence="1">1802A</strain>
    </source>
</reference>
<evidence type="ECO:0000313" key="2">
    <source>
        <dbReference type="Proteomes" id="UP001195914"/>
    </source>
</evidence>